<evidence type="ECO:0000313" key="4">
    <source>
        <dbReference type="Proteomes" id="UP000886893"/>
    </source>
</evidence>
<dbReference type="InterPro" id="IPR002347">
    <property type="entry name" value="SDR_fam"/>
</dbReference>
<dbReference type="Gene3D" id="3.40.50.720">
    <property type="entry name" value="NAD(P)-binding Rossmann-like Domain"/>
    <property type="match status" value="1"/>
</dbReference>
<gene>
    <name evidence="3" type="ORF">IAD04_06175</name>
</gene>
<reference evidence="3" key="1">
    <citation type="submission" date="2020-10" db="EMBL/GenBank/DDBJ databases">
        <authorList>
            <person name="Gilroy R."/>
        </authorList>
    </citation>
    <scope>NUCLEOTIDE SEQUENCE</scope>
    <source>
        <strain evidence="3">14508</strain>
    </source>
</reference>
<sequence>MSIKLKYLHWVDTHVDDLTNKKIIVTGCNSGIGFYVAGYLAYKNATVIMACRDLNKAKKAKNELLQQFPHATIHLLQLNLASNESIQNFVSHIIKEYHQIDILIHNAGVYHLKKSWTKEQFETVMATNYLGTYLLNERILPYIKERIVFTTSIAHRWGKINYDDFFSIKKYRHIRVYANSKLALSKYFTYLSLQCPLKIVAAHPGICSTNLLDPQRGGVSKAFARCGNAFLQLFMHSAQKGALSTLIAATDPSLQSGELIGPRGIFHISGYPKKQKLSKKAWMGQQELMNYTKKLFDLKS</sequence>
<reference evidence="3" key="2">
    <citation type="journal article" date="2021" name="PeerJ">
        <title>Extensive microbial diversity within the chicken gut microbiome revealed by metagenomics and culture.</title>
        <authorList>
            <person name="Gilroy R."/>
            <person name="Ravi A."/>
            <person name="Getino M."/>
            <person name="Pursley I."/>
            <person name="Horton D.L."/>
            <person name="Alikhan N.F."/>
            <person name="Baker D."/>
            <person name="Gharbi K."/>
            <person name="Hall N."/>
            <person name="Watson M."/>
            <person name="Adriaenssens E.M."/>
            <person name="Foster-Nyarko E."/>
            <person name="Jarju S."/>
            <person name="Secka A."/>
            <person name="Antonio M."/>
            <person name="Oren A."/>
            <person name="Chaudhuri R.R."/>
            <person name="La Ragione R."/>
            <person name="Hildebrand F."/>
            <person name="Pallen M.J."/>
        </authorList>
    </citation>
    <scope>NUCLEOTIDE SEQUENCE</scope>
    <source>
        <strain evidence="3">14508</strain>
    </source>
</reference>
<evidence type="ECO:0000256" key="1">
    <source>
        <dbReference type="ARBA" id="ARBA00006484"/>
    </source>
</evidence>
<dbReference type="EMBL" id="DVKI01000193">
    <property type="protein sequence ID" value="HIT17936.1"/>
    <property type="molecule type" value="Genomic_DNA"/>
</dbReference>
<dbReference type="SUPFAM" id="SSF51735">
    <property type="entry name" value="NAD(P)-binding Rossmann-fold domains"/>
    <property type="match status" value="1"/>
</dbReference>
<evidence type="ECO:0000256" key="2">
    <source>
        <dbReference type="ARBA" id="ARBA00023002"/>
    </source>
</evidence>
<comment type="similarity">
    <text evidence="1">Belongs to the short-chain dehydrogenases/reductases (SDR) family.</text>
</comment>
<dbReference type="PANTHER" id="PTHR24320:SF148">
    <property type="entry name" value="NAD(P)-BINDING ROSSMANN-FOLD SUPERFAMILY PROTEIN"/>
    <property type="match status" value="1"/>
</dbReference>
<dbReference type="GO" id="GO:0016491">
    <property type="term" value="F:oxidoreductase activity"/>
    <property type="evidence" value="ECO:0007669"/>
    <property type="project" value="UniProtKB-KW"/>
</dbReference>
<protein>
    <submittedName>
        <fullName evidence="3">SDR family NAD(P)-dependent oxidoreductase</fullName>
    </submittedName>
</protein>
<organism evidence="3 4">
    <name type="scientific">Candidatus Caccosoma faecigallinarum</name>
    <dbReference type="NCBI Taxonomy" id="2840720"/>
    <lineage>
        <taxon>Bacteria</taxon>
        <taxon>Bacillati</taxon>
        <taxon>Bacillota</taxon>
        <taxon>Bacillota incertae sedis</taxon>
        <taxon>Candidatus Caccosoma</taxon>
    </lineage>
</organism>
<name>A0A9D1KC10_9FIRM</name>
<dbReference type="PANTHER" id="PTHR24320">
    <property type="entry name" value="RETINOL DEHYDROGENASE"/>
    <property type="match status" value="1"/>
</dbReference>
<accession>A0A9D1KC10</accession>
<dbReference type="Pfam" id="PF00106">
    <property type="entry name" value="adh_short"/>
    <property type="match status" value="1"/>
</dbReference>
<keyword evidence="2" id="KW-0560">Oxidoreductase</keyword>
<proteinExistence type="inferred from homology"/>
<dbReference type="Proteomes" id="UP000886893">
    <property type="component" value="Unassembled WGS sequence"/>
</dbReference>
<dbReference type="InterPro" id="IPR036291">
    <property type="entry name" value="NAD(P)-bd_dom_sf"/>
</dbReference>
<dbReference type="AlphaFoldDB" id="A0A9D1KC10"/>
<dbReference type="PRINTS" id="PR00081">
    <property type="entry name" value="GDHRDH"/>
</dbReference>
<evidence type="ECO:0000313" key="3">
    <source>
        <dbReference type="EMBL" id="HIT17936.1"/>
    </source>
</evidence>
<comment type="caution">
    <text evidence="3">The sequence shown here is derived from an EMBL/GenBank/DDBJ whole genome shotgun (WGS) entry which is preliminary data.</text>
</comment>